<gene>
    <name evidence="3" type="ORF">GCM10011581_29710</name>
</gene>
<comment type="caution">
    <text evidence="3">The sequence shown here is derived from an EMBL/GenBank/DDBJ whole genome shotgun (WGS) entry which is preliminary data.</text>
</comment>
<keyword evidence="2" id="KW-0472">Membrane</keyword>
<name>A0A917JZ04_9PSEU</name>
<reference evidence="3 4" key="1">
    <citation type="journal article" date="2014" name="Int. J. Syst. Evol. Microbiol.">
        <title>Complete genome sequence of Corynebacterium casei LMG S-19264T (=DSM 44701T), isolated from a smear-ripened cheese.</title>
        <authorList>
            <consortium name="US DOE Joint Genome Institute (JGI-PGF)"/>
            <person name="Walter F."/>
            <person name="Albersmeier A."/>
            <person name="Kalinowski J."/>
            <person name="Ruckert C."/>
        </authorList>
    </citation>
    <scope>NUCLEOTIDE SEQUENCE [LARGE SCALE GENOMIC DNA]</scope>
    <source>
        <strain evidence="3 4">CGMCC 4.7206</strain>
    </source>
</reference>
<organism evidence="3 4">
    <name type="scientific">Saccharopolyspora thermophila</name>
    <dbReference type="NCBI Taxonomy" id="89367"/>
    <lineage>
        <taxon>Bacteria</taxon>
        <taxon>Bacillati</taxon>
        <taxon>Actinomycetota</taxon>
        <taxon>Actinomycetes</taxon>
        <taxon>Pseudonocardiales</taxon>
        <taxon>Pseudonocardiaceae</taxon>
        <taxon>Saccharopolyspora</taxon>
    </lineage>
</organism>
<keyword evidence="2" id="KW-0812">Transmembrane</keyword>
<keyword evidence="2" id="KW-1133">Transmembrane helix</keyword>
<dbReference type="EMBL" id="BMMT01000009">
    <property type="protein sequence ID" value="GGI90705.1"/>
    <property type="molecule type" value="Genomic_DNA"/>
</dbReference>
<evidence type="ECO:0000313" key="3">
    <source>
        <dbReference type="EMBL" id="GGI90705.1"/>
    </source>
</evidence>
<evidence type="ECO:0000256" key="1">
    <source>
        <dbReference type="SAM" id="MobiDB-lite"/>
    </source>
</evidence>
<dbReference type="AlphaFoldDB" id="A0A917JZ04"/>
<feature type="region of interest" description="Disordered" evidence="1">
    <location>
        <begin position="28"/>
        <end position="57"/>
    </location>
</feature>
<proteinExistence type="predicted"/>
<evidence type="ECO:0000313" key="4">
    <source>
        <dbReference type="Proteomes" id="UP000597989"/>
    </source>
</evidence>
<evidence type="ECO:0000256" key="2">
    <source>
        <dbReference type="SAM" id="Phobius"/>
    </source>
</evidence>
<dbReference type="Proteomes" id="UP000597989">
    <property type="component" value="Unassembled WGS sequence"/>
</dbReference>
<protein>
    <submittedName>
        <fullName evidence="3">Uncharacterized protein</fullName>
    </submittedName>
</protein>
<sequence length="57" mass="5856">MVLGPVIGAAVAVVITWGYAAIYAENQRRHQPGPPGGGVPAARDAPITHRGRTPRAG</sequence>
<feature type="transmembrane region" description="Helical" evidence="2">
    <location>
        <begin position="6"/>
        <end position="24"/>
    </location>
</feature>
<accession>A0A917JZ04</accession>